<evidence type="ECO:0000313" key="2">
    <source>
        <dbReference type="Proteomes" id="UP000271624"/>
    </source>
</evidence>
<comment type="caution">
    <text evidence="1">The sequence shown here is derived from an EMBL/GenBank/DDBJ whole genome shotgun (WGS) entry which is preliminary data.</text>
</comment>
<dbReference type="Proteomes" id="UP000271624">
    <property type="component" value="Unassembled WGS sequence"/>
</dbReference>
<dbReference type="OrthoDB" id="4653716at2"/>
<dbReference type="EMBL" id="RSCL01000001">
    <property type="protein sequence ID" value="RUT09919.1"/>
    <property type="molecule type" value="Genomic_DNA"/>
</dbReference>
<organism evidence="1 2">
    <name type="scientific">Dulcicalothrix desertica PCC 7102</name>
    <dbReference type="NCBI Taxonomy" id="232991"/>
    <lineage>
        <taxon>Bacteria</taxon>
        <taxon>Bacillati</taxon>
        <taxon>Cyanobacteriota</taxon>
        <taxon>Cyanophyceae</taxon>
        <taxon>Nostocales</taxon>
        <taxon>Calotrichaceae</taxon>
        <taxon>Dulcicalothrix</taxon>
    </lineage>
</organism>
<reference evidence="1" key="2">
    <citation type="journal article" date="2019" name="Genome Biol. Evol.">
        <title>Day and night: Metabolic profiles and evolutionary relationships of six axenic non-marine cyanobacteria.</title>
        <authorList>
            <person name="Will S.E."/>
            <person name="Henke P."/>
            <person name="Boedeker C."/>
            <person name="Huang S."/>
            <person name="Brinkmann H."/>
            <person name="Rohde M."/>
            <person name="Jarek M."/>
            <person name="Friedl T."/>
            <person name="Seufert S."/>
            <person name="Schumacher M."/>
            <person name="Overmann J."/>
            <person name="Neumann-Schaal M."/>
            <person name="Petersen J."/>
        </authorList>
    </citation>
    <scope>NUCLEOTIDE SEQUENCE [LARGE SCALE GENOMIC DNA]</scope>
    <source>
        <strain evidence="1">PCC 7102</strain>
    </source>
</reference>
<reference evidence="1" key="1">
    <citation type="submission" date="2018-12" db="EMBL/GenBank/DDBJ databases">
        <authorList>
            <person name="Will S."/>
            <person name="Neumann-Schaal M."/>
            <person name="Henke P."/>
        </authorList>
    </citation>
    <scope>NUCLEOTIDE SEQUENCE</scope>
    <source>
        <strain evidence="1">PCC 7102</strain>
    </source>
</reference>
<proteinExistence type="predicted"/>
<evidence type="ECO:0000313" key="1">
    <source>
        <dbReference type="EMBL" id="RUT09919.1"/>
    </source>
</evidence>
<sequence length="246" mass="28906">MERILTIIEAKKQQFAQLDLFYFMQDRSLKPEHRLSFAPCMTHFVMSFSDLNKYVLRQENSNNKIQEIVNKYTYEDDEHWPWFLTDIDSLGFNNSLLFSDMLRFIWGEETKITRQIAYQVAGYCLKADAPIKIAMIQSLEAMADVFFSISSKITSELQATTKKEYFYFGNLHLGVESEHSMNAKKAKEQLNSIDLTEIQYREALEAVEQIFNIFSKWTYELLAYAHNHPIELALEEKLNTTLVMCR</sequence>
<dbReference type="RefSeq" id="WP_127078362.1">
    <property type="nucleotide sequence ID" value="NZ_RSCL01000001.1"/>
</dbReference>
<protein>
    <recommendedName>
        <fullName evidence="3">Thiaminase-2/PQQC domain-containing protein</fullName>
    </recommendedName>
</protein>
<dbReference type="InterPro" id="IPR016084">
    <property type="entry name" value="Haem_Oase-like_multi-hlx"/>
</dbReference>
<dbReference type="AlphaFoldDB" id="A0A3S1AV24"/>
<evidence type="ECO:0008006" key="3">
    <source>
        <dbReference type="Google" id="ProtNLM"/>
    </source>
</evidence>
<dbReference type="Gene3D" id="1.20.910.10">
    <property type="entry name" value="Heme oxygenase-like"/>
    <property type="match status" value="1"/>
</dbReference>
<name>A0A3S1AV24_9CYAN</name>
<keyword evidence="2" id="KW-1185">Reference proteome</keyword>
<gene>
    <name evidence="1" type="ORF">DSM106972_004140</name>
</gene>
<accession>A0A3S1AV24</accession>